<gene>
    <name evidence="8" type="ORF">KFV11_06785</name>
</gene>
<dbReference type="KEGG" id="mequ:KFV11_06785"/>
<keyword evidence="8" id="KW-0378">Hydrolase</keyword>
<dbReference type="EMBL" id="CP073809">
    <property type="protein sequence ID" value="UTH14890.1"/>
    <property type="molecule type" value="Genomic_DNA"/>
</dbReference>
<evidence type="ECO:0000256" key="4">
    <source>
        <dbReference type="ARBA" id="ARBA00023136"/>
    </source>
</evidence>
<evidence type="ECO:0000256" key="5">
    <source>
        <dbReference type="SAM" id="Phobius"/>
    </source>
</evidence>
<dbReference type="GO" id="GO:0005886">
    <property type="term" value="C:plasma membrane"/>
    <property type="evidence" value="ECO:0007669"/>
    <property type="project" value="TreeGrafter"/>
</dbReference>
<feature type="domain" description="NfeD integral membrane" evidence="7">
    <location>
        <begin position="21"/>
        <end position="130"/>
    </location>
</feature>
<keyword evidence="4 5" id="KW-0472">Membrane</keyword>
<dbReference type="InterPro" id="IPR002810">
    <property type="entry name" value="NfeD-like_C"/>
</dbReference>
<organism evidence="8 9">
    <name type="scientific">Macrococcus equipercicus</name>
    <dbReference type="NCBI Taxonomy" id="69967"/>
    <lineage>
        <taxon>Bacteria</taxon>
        <taxon>Bacillati</taxon>
        <taxon>Bacillota</taxon>
        <taxon>Bacilli</taxon>
        <taxon>Bacillales</taxon>
        <taxon>Staphylococcaceae</taxon>
        <taxon>Macrococcus</taxon>
    </lineage>
</organism>
<keyword evidence="3 5" id="KW-1133">Transmembrane helix</keyword>
<dbReference type="InterPro" id="IPR052165">
    <property type="entry name" value="Membrane_assoc_protease"/>
</dbReference>
<dbReference type="Gene3D" id="2.40.50.140">
    <property type="entry name" value="Nucleic acid-binding proteins"/>
    <property type="match status" value="1"/>
</dbReference>
<comment type="subcellular location">
    <subcellularLocation>
        <location evidence="1">Membrane</location>
        <topology evidence="1">Multi-pass membrane protein</topology>
    </subcellularLocation>
</comment>
<feature type="domain" description="NfeD-like C-terminal" evidence="6">
    <location>
        <begin position="164"/>
        <end position="216"/>
    </location>
</feature>
<evidence type="ECO:0000256" key="1">
    <source>
        <dbReference type="ARBA" id="ARBA00004141"/>
    </source>
</evidence>
<dbReference type="PANTHER" id="PTHR33507">
    <property type="entry name" value="INNER MEMBRANE PROTEIN YBBJ"/>
    <property type="match status" value="1"/>
</dbReference>
<dbReference type="AlphaFoldDB" id="A0A9Q9F2K8"/>
<dbReference type="InterPro" id="IPR012340">
    <property type="entry name" value="NA-bd_OB-fold"/>
</dbReference>
<dbReference type="GO" id="GO:0008233">
    <property type="term" value="F:peptidase activity"/>
    <property type="evidence" value="ECO:0007669"/>
    <property type="project" value="UniProtKB-KW"/>
</dbReference>
<reference evidence="8" key="1">
    <citation type="submission" date="2021-04" db="EMBL/GenBank/DDBJ databases">
        <title>Complete Genome Sequences of Macrococcus spp. from dog and cattle.</title>
        <authorList>
            <person name="Schwendener S."/>
            <person name="Perreten V."/>
        </authorList>
    </citation>
    <scope>NUCLEOTIDE SEQUENCE</scope>
    <source>
        <strain evidence="8">Epi0143-OL</strain>
    </source>
</reference>
<feature type="transmembrane region" description="Helical" evidence="5">
    <location>
        <begin position="66"/>
        <end position="99"/>
    </location>
</feature>
<dbReference type="GO" id="GO:0006508">
    <property type="term" value="P:proteolysis"/>
    <property type="evidence" value="ECO:0007669"/>
    <property type="project" value="UniProtKB-KW"/>
</dbReference>
<dbReference type="InterPro" id="IPR056739">
    <property type="entry name" value="NfeD_membrane"/>
</dbReference>
<evidence type="ECO:0000313" key="8">
    <source>
        <dbReference type="EMBL" id="UTH14890.1"/>
    </source>
</evidence>
<dbReference type="Proteomes" id="UP001057381">
    <property type="component" value="Chromosome"/>
</dbReference>
<accession>A0A9Q9F2K8</accession>
<sequence>MYNDSKEVAKLAWTLYDGTLFILMLIMFTAAVWQLYDRLYWSGVLAVLAALGFIIVTALNGDLEMLSIILFLTGIILVIMELFVVGLVLGIAGLIMIASSFLLIGADIGKMSVFVASCMIIALIEWVIIVKFLSRKVPLFSKVILTDATSKEAGYTSHDDRSHLTGQLAVTATALRPSGIIALGQERIDAVSEGAFIGQHKEVRIIYVEGTRVVVREII</sequence>
<dbReference type="Pfam" id="PF01957">
    <property type="entry name" value="NfeD"/>
    <property type="match status" value="1"/>
</dbReference>
<protein>
    <submittedName>
        <fullName evidence="8">Serine protease</fullName>
    </submittedName>
</protein>
<proteinExistence type="predicted"/>
<feature type="transmembrane region" description="Helical" evidence="5">
    <location>
        <begin position="12"/>
        <end position="33"/>
    </location>
</feature>
<keyword evidence="8" id="KW-0645">Protease</keyword>
<keyword evidence="2 5" id="KW-0812">Transmembrane</keyword>
<feature type="transmembrane region" description="Helical" evidence="5">
    <location>
        <begin position="111"/>
        <end position="133"/>
    </location>
</feature>
<evidence type="ECO:0000259" key="6">
    <source>
        <dbReference type="Pfam" id="PF01957"/>
    </source>
</evidence>
<evidence type="ECO:0000313" key="9">
    <source>
        <dbReference type="Proteomes" id="UP001057381"/>
    </source>
</evidence>
<dbReference type="Pfam" id="PF24961">
    <property type="entry name" value="NfeD_membrane"/>
    <property type="match status" value="1"/>
</dbReference>
<dbReference type="PANTHER" id="PTHR33507:SF3">
    <property type="entry name" value="INNER MEMBRANE PROTEIN YBBJ"/>
    <property type="match status" value="1"/>
</dbReference>
<evidence type="ECO:0000259" key="7">
    <source>
        <dbReference type="Pfam" id="PF24961"/>
    </source>
</evidence>
<name>A0A9Q9F2K8_9STAP</name>
<evidence type="ECO:0000256" key="3">
    <source>
        <dbReference type="ARBA" id="ARBA00022989"/>
    </source>
</evidence>
<evidence type="ECO:0000256" key="2">
    <source>
        <dbReference type="ARBA" id="ARBA00022692"/>
    </source>
</evidence>
<feature type="transmembrane region" description="Helical" evidence="5">
    <location>
        <begin position="39"/>
        <end position="59"/>
    </location>
</feature>